<protein>
    <recommendedName>
        <fullName evidence="5">Histone acetyltransferase</fullName>
    </recommendedName>
</protein>
<proteinExistence type="predicted"/>
<dbReference type="GO" id="GO:0006355">
    <property type="term" value="P:regulation of DNA-templated transcription"/>
    <property type="evidence" value="ECO:0007669"/>
    <property type="project" value="InterPro"/>
</dbReference>
<evidence type="ECO:0000313" key="3">
    <source>
        <dbReference type="Proteomes" id="UP000813463"/>
    </source>
</evidence>
<keyword evidence="1" id="KW-0539">Nucleus</keyword>
<dbReference type="Proteomes" id="UP000813463">
    <property type="component" value="Chromosome 1"/>
</dbReference>
<evidence type="ECO:0000256" key="1">
    <source>
        <dbReference type="ARBA" id="ARBA00023242"/>
    </source>
</evidence>
<dbReference type="Gene3D" id="1.10.246.20">
    <property type="entry name" value="Coactivator CBP, KIX domain"/>
    <property type="match status" value="1"/>
</dbReference>
<gene>
    <name evidence="4" type="primary">LOC110786769</name>
</gene>
<name>A0A9R0IDC7_SPIOL</name>
<dbReference type="OrthoDB" id="1937968at2759"/>
<dbReference type="PANTHER" id="PTHR35300">
    <property type="entry name" value="COACTIVATOR CBP, KIX DOMAIN-CONTAINING PROTEIN-RELATED"/>
    <property type="match status" value="1"/>
</dbReference>
<organism evidence="3 4">
    <name type="scientific">Spinacia oleracea</name>
    <name type="common">Spinach</name>
    <dbReference type="NCBI Taxonomy" id="3562"/>
    <lineage>
        <taxon>Eukaryota</taxon>
        <taxon>Viridiplantae</taxon>
        <taxon>Streptophyta</taxon>
        <taxon>Embryophyta</taxon>
        <taxon>Tracheophyta</taxon>
        <taxon>Spermatophyta</taxon>
        <taxon>Magnoliopsida</taxon>
        <taxon>eudicotyledons</taxon>
        <taxon>Gunneridae</taxon>
        <taxon>Pentapetalae</taxon>
        <taxon>Caryophyllales</taxon>
        <taxon>Chenopodiaceae</taxon>
        <taxon>Chenopodioideae</taxon>
        <taxon>Anserineae</taxon>
        <taxon>Spinacia</taxon>
    </lineage>
</organism>
<sequence length="358" mass="41042">MPRPGPRPYECVRRAWHSERHQPIRGSLIQEIFRIANEIHSPSTKKKKEWQEKLPIVVLKAEEIIYSKANSEAEYMDLKTLWDRANDAINTIIRREECSEDTAEFLQPCIEAALHLGCFPRRSSRSQRNNHPRGYLTGNPDLTCERSPNPSSSLAPLYSNFRGKEPQNLTLPINSCLNNESFLSRQNCLPGQGSFRSQSCAVYPLYYGACPRPMEPQLKLVDHPTSKPLRDDRPEIDMSRNFSLCNEDYIMNRIGEPKVAIKPPTNECDLSLRLGFPSMQEDEDGRSNGFQGKINGVDSKHEIFSMYHESKAGLKDESLDVNLMVRKRKAVDQMKDPRHSWEPKFLPTFSYKGTRTTG</sequence>
<accession>A0A9R0IDC7</accession>
<reference evidence="4" key="2">
    <citation type="submission" date="2025-08" db="UniProtKB">
        <authorList>
            <consortium name="RefSeq"/>
        </authorList>
    </citation>
    <scope>IDENTIFICATION</scope>
    <source>
        <tissue evidence="4">Leaf</tissue>
    </source>
</reference>
<evidence type="ECO:0000256" key="2">
    <source>
        <dbReference type="SAM" id="MobiDB-lite"/>
    </source>
</evidence>
<keyword evidence="3" id="KW-1185">Reference proteome</keyword>
<dbReference type="GO" id="GO:0003712">
    <property type="term" value="F:transcription coregulator activity"/>
    <property type="evidence" value="ECO:0007669"/>
    <property type="project" value="InterPro"/>
</dbReference>
<evidence type="ECO:0008006" key="5">
    <source>
        <dbReference type="Google" id="ProtNLM"/>
    </source>
</evidence>
<evidence type="ECO:0000313" key="4">
    <source>
        <dbReference type="RefSeq" id="XP_021847037.1"/>
    </source>
</evidence>
<dbReference type="InterPro" id="IPR036529">
    <property type="entry name" value="KIX_dom_sf"/>
</dbReference>
<dbReference type="PANTHER" id="PTHR35300:SF5">
    <property type="entry name" value="HISTONE ACETYLTRANSFERASE"/>
    <property type="match status" value="1"/>
</dbReference>
<dbReference type="GeneID" id="110786769"/>
<reference evidence="3" key="1">
    <citation type="journal article" date="2021" name="Nat. Commun.">
        <title>Genomic analyses provide insights into spinach domestication and the genetic basis of agronomic traits.</title>
        <authorList>
            <person name="Cai X."/>
            <person name="Sun X."/>
            <person name="Xu C."/>
            <person name="Sun H."/>
            <person name="Wang X."/>
            <person name="Ge C."/>
            <person name="Zhang Z."/>
            <person name="Wang Q."/>
            <person name="Fei Z."/>
            <person name="Jiao C."/>
            <person name="Wang Q."/>
        </authorList>
    </citation>
    <scope>NUCLEOTIDE SEQUENCE [LARGE SCALE GENOMIC DNA]</scope>
    <source>
        <strain evidence="3">cv. Varoflay</strain>
    </source>
</reference>
<dbReference type="KEGG" id="soe:110786769"/>
<dbReference type="RefSeq" id="XP_021847037.1">
    <property type="nucleotide sequence ID" value="XM_021991345.2"/>
</dbReference>
<feature type="region of interest" description="Disordered" evidence="2">
    <location>
        <begin position="123"/>
        <end position="151"/>
    </location>
</feature>
<dbReference type="AlphaFoldDB" id="A0A9R0IDC7"/>